<gene>
    <name evidence="2" type="ORF">GCK72_025388</name>
</gene>
<accession>A0A6A5G2D4</accession>
<proteinExistence type="predicted"/>
<dbReference type="KEGG" id="crq:GCK72_025388"/>
<dbReference type="GeneID" id="78777915"/>
<dbReference type="RefSeq" id="XP_053579885.1">
    <property type="nucleotide sequence ID" value="XM_053736319.1"/>
</dbReference>
<sequence>MPLSLSLASRVGDTVLLLLSGEKPSGDEDQRNDAEEPDGGEGDDSGGGGEERVDLVDLVHVEWWRGGDDWGSHGYLVGKALKKYYRGC</sequence>
<name>A0A6A5G2D4_CAERE</name>
<dbReference type="AlphaFoldDB" id="A0A6A5G2D4"/>
<evidence type="ECO:0000256" key="1">
    <source>
        <dbReference type="SAM" id="MobiDB-lite"/>
    </source>
</evidence>
<comment type="caution">
    <text evidence="2">The sequence shown here is derived from an EMBL/GenBank/DDBJ whole genome shotgun (WGS) entry which is preliminary data.</text>
</comment>
<feature type="compositionally biased region" description="Basic and acidic residues" evidence="1">
    <location>
        <begin position="24"/>
        <end position="34"/>
    </location>
</feature>
<feature type="region of interest" description="Disordered" evidence="1">
    <location>
        <begin position="18"/>
        <end position="51"/>
    </location>
</feature>
<dbReference type="CTD" id="78777915"/>
<dbReference type="Proteomes" id="UP000483820">
    <property type="component" value="Chromosome X"/>
</dbReference>
<evidence type="ECO:0000313" key="2">
    <source>
        <dbReference type="EMBL" id="KAF1748921.1"/>
    </source>
</evidence>
<dbReference type="EMBL" id="WUAV01000006">
    <property type="protein sequence ID" value="KAF1748921.1"/>
    <property type="molecule type" value="Genomic_DNA"/>
</dbReference>
<protein>
    <submittedName>
        <fullName evidence="2">Uncharacterized protein</fullName>
    </submittedName>
</protein>
<organism evidence="2 3">
    <name type="scientific">Caenorhabditis remanei</name>
    <name type="common">Caenorhabditis vulgaris</name>
    <dbReference type="NCBI Taxonomy" id="31234"/>
    <lineage>
        <taxon>Eukaryota</taxon>
        <taxon>Metazoa</taxon>
        <taxon>Ecdysozoa</taxon>
        <taxon>Nematoda</taxon>
        <taxon>Chromadorea</taxon>
        <taxon>Rhabditida</taxon>
        <taxon>Rhabditina</taxon>
        <taxon>Rhabditomorpha</taxon>
        <taxon>Rhabditoidea</taxon>
        <taxon>Rhabditidae</taxon>
        <taxon>Peloderinae</taxon>
        <taxon>Caenorhabditis</taxon>
    </lineage>
</organism>
<evidence type="ECO:0000313" key="3">
    <source>
        <dbReference type="Proteomes" id="UP000483820"/>
    </source>
</evidence>
<reference evidence="2 3" key="1">
    <citation type="submission" date="2019-12" db="EMBL/GenBank/DDBJ databases">
        <title>Chromosome-level assembly of the Caenorhabditis remanei genome.</title>
        <authorList>
            <person name="Teterina A.A."/>
            <person name="Willis J.H."/>
            <person name="Phillips P.C."/>
        </authorList>
    </citation>
    <scope>NUCLEOTIDE SEQUENCE [LARGE SCALE GENOMIC DNA]</scope>
    <source>
        <strain evidence="2 3">PX506</strain>
        <tissue evidence="2">Whole organism</tissue>
    </source>
</reference>
<feature type="compositionally biased region" description="Acidic residues" evidence="1">
    <location>
        <begin position="35"/>
        <end position="44"/>
    </location>
</feature>